<evidence type="ECO:0000256" key="3">
    <source>
        <dbReference type="ARBA" id="ARBA00022833"/>
    </source>
</evidence>
<dbReference type="CDD" id="cd00067">
    <property type="entry name" value="GAL4"/>
    <property type="match status" value="1"/>
</dbReference>
<evidence type="ECO:0000256" key="2">
    <source>
        <dbReference type="ARBA" id="ARBA00022723"/>
    </source>
</evidence>
<dbReference type="InterPro" id="IPR051615">
    <property type="entry name" value="Transcr_Regulatory_Elem"/>
</dbReference>
<dbReference type="GO" id="GO:0006351">
    <property type="term" value="P:DNA-templated transcription"/>
    <property type="evidence" value="ECO:0007669"/>
    <property type="project" value="InterPro"/>
</dbReference>
<dbReference type="AlphaFoldDB" id="A0A9Q9AWE1"/>
<dbReference type="InterPro" id="IPR001138">
    <property type="entry name" value="Zn2Cys6_DnaBD"/>
</dbReference>
<dbReference type="Pfam" id="PF00172">
    <property type="entry name" value="Zn_clus"/>
    <property type="match status" value="1"/>
</dbReference>
<keyword evidence="7" id="KW-0539">Nucleus</keyword>
<protein>
    <recommendedName>
        <fullName evidence="9">Zn(2)-C6 fungal-type domain-containing protein</fullName>
    </recommendedName>
</protein>
<dbReference type="GO" id="GO:0003677">
    <property type="term" value="F:DNA binding"/>
    <property type="evidence" value="ECO:0007669"/>
    <property type="project" value="UniProtKB-KW"/>
</dbReference>
<proteinExistence type="predicted"/>
<dbReference type="PROSITE" id="PS50048">
    <property type="entry name" value="ZN2_CY6_FUNGAL_2"/>
    <property type="match status" value="1"/>
</dbReference>
<feature type="compositionally biased region" description="Polar residues" evidence="8">
    <location>
        <begin position="79"/>
        <end position="98"/>
    </location>
</feature>
<dbReference type="Proteomes" id="UP001056384">
    <property type="component" value="Chromosome 6"/>
</dbReference>
<dbReference type="PANTHER" id="PTHR31313:SF79">
    <property type="entry name" value="C6 FINGER DOMAIN-CONTAINING PROTEIN"/>
    <property type="match status" value="1"/>
</dbReference>
<keyword evidence="11" id="KW-1185">Reference proteome</keyword>
<keyword evidence="5" id="KW-0238">DNA-binding</keyword>
<feature type="region of interest" description="Disordered" evidence="8">
    <location>
        <begin position="145"/>
        <end position="178"/>
    </location>
</feature>
<dbReference type="SMART" id="SM00066">
    <property type="entry name" value="GAL4"/>
    <property type="match status" value="1"/>
</dbReference>
<gene>
    <name evidence="10" type="ORF">Slin15195_G077170</name>
</gene>
<feature type="compositionally biased region" description="Polar residues" evidence="8">
    <location>
        <begin position="153"/>
        <end position="177"/>
    </location>
</feature>
<sequence length="902" mass="100898">MDSATTAPAPAAHTKQYVFVDEYNRHKRLKVMRACNGCRKRKIRCDGALQNGPWPCGACVRLKLKCIPPTLDQDDESQTPDSATGQQTFSFQNTTFPASSPVEPESNGIHSQPRMVHEWASNVPPATPTSAPTSAPSFQHEYASNAYPHQPQPRLSQQSYPHESYYQSAKAASQYQHGGQLPSFIRSQTEASESSSGDPQEIEAGVRELSEQMGDLQIDITSAAPYITRTHMAPDAPATEEAEVILPASVMADSAIRIPPEMMPSEERATYFFNYYFDHIHPYCPVLHRATFLEQWRVNRQGMSPLLLEAIFACVARYLEQPVESRKWLALAARHEESFKDVPRLDTIQAMIILMKARESISKRGYYYRSWMAVKYMTTSAIDLGLDVHHEQHRTTNRCNHSRTECMLRTRVWQILFILEILTGAPMGRSDFSVDIDSVQYTLPLPTNDIDAFEHLASRRSTILAQAVKNIKQSNILWQTMKRYKKDWALDPAFVQHNEDLPVWVETLPNDFQLQFDDAGSPPWLGADHFKAYVHVYHHLCVIMHHRPQLQALLAKGDPGWKAQLDICLNSASLMCRTQEALYRDFQFHGLQFMIRGVNFTIYCVLTCMMLHLAAITCPDPVLNSQARLYFTRHMRVLEHCITSANAEMQAQINTLREAFSADVLQPFELKPTLGLRSPVMENHPTPSSTDSDPINSRILTQPTWNMADAANPKPMPPGAGYPSAFESTPGHGMSSRPSIPHHSSSYDIPQQSAYAPSSMQQVSASQAGYALEPVISNEQHTPVWDPSGIFDQWNAAFGGGPPTQATPPAPAHMQPTSAPMMPNQTSPISTHTMYGGQPLPVAANPVIPDTTPPAMPMVTPVMWQDAFTSAYVSGHGQKRYREASVDQSAYAHYPPSSKRRG</sequence>
<evidence type="ECO:0000256" key="5">
    <source>
        <dbReference type="ARBA" id="ARBA00023125"/>
    </source>
</evidence>
<comment type="subcellular location">
    <subcellularLocation>
        <location evidence="1">Nucleus</location>
    </subcellularLocation>
</comment>
<name>A0A9Q9AWE1_9PEZI</name>
<dbReference type="PANTHER" id="PTHR31313">
    <property type="entry name" value="TY1 ENHANCER ACTIVATOR"/>
    <property type="match status" value="1"/>
</dbReference>
<accession>A0A9Q9AWE1</accession>
<evidence type="ECO:0000256" key="4">
    <source>
        <dbReference type="ARBA" id="ARBA00023015"/>
    </source>
</evidence>
<feature type="domain" description="Zn(2)-C6 fungal-type" evidence="9">
    <location>
        <begin position="34"/>
        <end position="66"/>
    </location>
</feature>
<feature type="region of interest" description="Disordered" evidence="8">
    <location>
        <begin position="676"/>
        <end position="696"/>
    </location>
</feature>
<dbReference type="SUPFAM" id="SSF57701">
    <property type="entry name" value="Zn2/Cys6 DNA-binding domain"/>
    <property type="match status" value="1"/>
</dbReference>
<keyword evidence="4" id="KW-0805">Transcription regulation</keyword>
<feature type="compositionally biased region" description="Polar residues" evidence="8">
    <location>
        <begin position="685"/>
        <end position="696"/>
    </location>
</feature>
<keyword evidence="2" id="KW-0479">Metal-binding</keyword>
<dbReference type="EMBL" id="CP099423">
    <property type="protein sequence ID" value="USW54398.1"/>
    <property type="molecule type" value="Genomic_DNA"/>
</dbReference>
<dbReference type="Pfam" id="PF04082">
    <property type="entry name" value="Fungal_trans"/>
    <property type="match status" value="1"/>
</dbReference>
<organism evidence="10 11">
    <name type="scientific">Septoria linicola</name>
    <dbReference type="NCBI Taxonomy" id="215465"/>
    <lineage>
        <taxon>Eukaryota</taxon>
        <taxon>Fungi</taxon>
        <taxon>Dikarya</taxon>
        <taxon>Ascomycota</taxon>
        <taxon>Pezizomycotina</taxon>
        <taxon>Dothideomycetes</taxon>
        <taxon>Dothideomycetidae</taxon>
        <taxon>Mycosphaerellales</taxon>
        <taxon>Mycosphaerellaceae</taxon>
        <taxon>Septoria</taxon>
    </lineage>
</organism>
<evidence type="ECO:0000256" key="8">
    <source>
        <dbReference type="SAM" id="MobiDB-lite"/>
    </source>
</evidence>
<dbReference type="CDD" id="cd12148">
    <property type="entry name" value="fungal_TF_MHR"/>
    <property type="match status" value="1"/>
</dbReference>
<evidence type="ECO:0000313" key="10">
    <source>
        <dbReference type="EMBL" id="USW54398.1"/>
    </source>
</evidence>
<dbReference type="GO" id="GO:0008270">
    <property type="term" value="F:zinc ion binding"/>
    <property type="evidence" value="ECO:0007669"/>
    <property type="project" value="InterPro"/>
</dbReference>
<keyword evidence="6" id="KW-0804">Transcription</keyword>
<dbReference type="Gene3D" id="4.10.240.10">
    <property type="entry name" value="Zn(2)-C6 fungal-type DNA-binding domain"/>
    <property type="match status" value="1"/>
</dbReference>
<dbReference type="InterPro" id="IPR007219">
    <property type="entry name" value="XnlR_reg_dom"/>
</dbReference>
<feature type="region of interest" description="Disordered" evidence="8">
    <location>
        <begin position="879"/>
        <end position="902"/>
    </location>
</feature>
<evidence type="ECO:0000256" key="6">
    <source>
        <dbReference type="ARBA" id="ARBA00023163"/>
    </source>
</evidence>
<dbReference type="InterPro" id="IPR036864">
    <property type="entry name" value="Zn2-C6_fun-type_DNA-bd_sf"/>
</dbReference>
<reference evidence="10" key="1">
    <citation type="submission" date="2022-06" db="EMBL/GenBank/DDBJ databases">
        <title>Complete genome sequences of two strains of the flax pathogen Septoria linicola.</title>
        <authorList>
            <person name="Lapalu N."/>
            <person name="Simon A."/>
            <person name="Demenou B."/>
            <person name="Paumier D."/>
            <person name="Guillot M.-P."/>
            <person name="Gout L."/>
            <person name="Valade R."/>
        </authorList>
    </citation>
    <scope>NUCLEOTIDE SEQUENCE</scope>
    <source>
        <strain evidence="10">SE15195</strain>
    </source>
</reference>
<evidence type="ECO:0000256" key="7">
    <source>
        <dbReference type="ARBA" id="ARBA00023242"/>
    </source>
</evidence>
<feature type="region of interest" description="Disordered" evidence="8">
    <location>
        <begin position="709"/>
        <end position="753"/>
    </location>
</feature>
<dbReference type="GO" id="GO:0005634">
    <property type="term" value="C:nucleus"/>
    <property type="evidence" value="ECO:0007669"/>
    <property type="project" value="UniProtKB-SubCell"/>
</dbReference>
<evidence type="ECO:0000313" key="11">
    <source>
        <dbReference type="Proteomes" id="UP001056384"/>
    </source>
</evidence>
<dbReference type="SMART" id="SM00906">
    <property type="entry name" value="Fungal_trans"/>
    <property type="match status" value="1"/>
</dbReference>
<evidence type="ECO:0000259" key="9">
    <source>
        <dbReference type="PROSITE" id="PS50048"/>
    </source>
</evidence>
<keyword evidence="3" id="KW-0862">Zinc</keyword>
<dbReference type="GO" id="GO:0000981">
    <property type="term" value="F:DNA-binding transcription factor activity, RNA polymerase II-specific"/>
    <property type="evidence" value="ECO:0007669"/>
    <property type="project" value="InterPro"/>
</dbReference>
<dbReference type="OrthoDB" id="2283631at2759"/>
<feature type="compositionally biased region" description="Low complexity" evidence="8">
    <location>
        <begin position="735"/>
        <end position="746"/>
    </location>
</feature>
<evidence type="ECO:0000256" key="1">
    <source>
        <dbReference type="ARBA" id="ARBA00004123"/>
    </source>
</evidence>
<dbReference type="PROSITE" id="PS00463">
    <property type="entry name" value="ZN2_CY6_FUNGAL_1"/>
    <property type="match status" value="1"/>
</dbReference>
<feature type="region of interest" description="Disordered" evidence="8">
    <location>
        <begin position="71"/>
        <end position="110"/>
    </location>
</feature>